<dbReference type="EMBL" id="CP026377">
    <property type="protein sequence ID" value="AUX93675.1"/>
    <property type="molecule type" value="Genomic_DNA"/>
</dbReference>
<dbReference type="KEGG" id="pgz:C2E15_11690"/>
<dbReference type="Pfam" id="PF07026">
    <property type="entry name" value="DUF1317"/>
    <property type="match status" value="1"/>
</dbReference>
<keyword evidence="2" id="KW-1185">Reference proteome</keyword>
<dbReference type="AlphaFoldDB" id="A0A2L0IGI9"/>
<accession>A0A2L0IGI9</accession>
<evidence type="ECO:0000313" key="1">
    <source>
        <dbReference type="EMBL" id="AUX93675.1"/>
    </source>
</evidence>
<proteinExistence type="predicted"/>
<organism evidence="1 2">
    <name type="scientific">Mixta gaviniae</name>
    <dbReference type="NCBI Taxonomy" id="665914"/>
    <lineage>
        <taxon>Bacteria</taxon>
        <taxon>Pseudomonadati</taxon>
        <taxon>Pseudomonadota</taxon>
        <taxon>Gammaproteobacteria</taxon>
        <taxon>Enterobacterales</taxon>
        <taxon>Erwiniaceae</taxon>
        <taxon>Mixta</taxon>
    </lineage>
</organism>
<sequence length="52" mass="5716">MQKPNDHITVGIITLPYSFILGGWVTPKGNVVTNLLTAQRIAEDLNSKVTIH</sequence>
<gene>
    <name evidence="1" type="ORF">C2E15_11690</name>
</gene>
<dbReference type="InterPro" id="IPR009750">
    <property type="entry name" value="DUF1317"/>
</dbReference>
<evidence type="ECO:0000313" key="2">
    <source>
        <dbReference type="Proteomes" id="UP000238365"/>
    </source>
</evidence>
<dbReference type="Proteomes" id="UP000238365">
    <property type="component" value="Chromosome"/>
</dbReference>
<name>A0A2L0IGI9_9GAMM</name>
<protein>
    <submittedName>
        <fullName evidence="1">Cruciferin</fullName>
    </submittedName>
</protein>
<dbReference type="OrthoDB" id="6636769at2"/>
<reference evidence="1 2" key="1">
    <citation type="submission" date="2018-01" db="EMBL/GenBank/DDBJ databases">
        <title>Complete and assembled Genome of Pantoea gaviniae DSM22758T.</title>
        <authorList>
            <person name="Stevens M.J.A."/>
            <person name="Zurfluh K."/>
            <person name="Stephan R."/>
        </authorList>
    </citation>
    <scope>NUCLEOTIDE SEQUENCE [LARGE SCALE GENOMIC DNA]</scope>
    <source>
        <strain evidence="1 2">DSM 22758</strain>
    </source>
</reference>
<dbReference type="RefSeq" id="WP_104957521.1">
    <property type="nucleotide sequence ID" value="NZ_CP026377.1"/>
</dbReference>